<dbReference type="Pfam" id="PF08613">
    <property type="entry name" value="Cyclin"/>
    <property type="match status" value="1"/>
</dbReference>
<protein>
    <submittedName>
        <fullName evidence="1">Cyclin, putative (CYC3)</fullName>
    </submittedName>
</protein>
<organism evidence="1 4">
    <name type="scientific">Plasmodium ovale curtisi</name>
    <dbReference type="NCBI Taxonomy" id="864141"/>
    <lineage>
        <taxon>Eukaryota</taxon>
        <taxon>Sar</taxon>
        <taxon>Alveolata</taxon>
        <taxon>Apicomplexa</taxon>
        <taxon>Aconoidasida</taxon>
        <taxon>Haemosporida</taxon>
        <taxon>Plasmodiidae</taxon>
        <taxon>Plasmodium</taxon>
        <taxon>Plasmodium (Plasmodium)</taxon>
    </lineage>
</organism>
<accession>A0A1A8VZS4</accession>
<dbReference type="AlphaFoldDB" id="A0A1A8VZS4"/>
<dbReference type="EMBL" id="FLQU01000355">
    <property type="protein sequence ID" value="SBS84397.1"/>
    <property type="molecule type" value="Genomic_DNA"/>
</dbReference>
<dbReference type="PANTHER" id="PTHR15615">
    <property type="match status" value="1"/>
</dbReference>
<sequence>MEYETEADAPRTDRTYLMYIPIVLGEMIRISRSDGKITSFHASQVPEISIKSYMERIGKYIGCSNECFVLLLIYVDRIIKMHKDITLSLLCVHRLVITAAMIAAKFLDDVYYSNAFYAKVGGVTTTELNKLEAHFLSLLDYKLYVSPQEYDLYRRCISLAVQKYLHRVEKSKVTIVKSACAKPTHCKPVSAVKPYNLFNYATSNRTNLQFPKRTGAVPRGISGSNATERIYRRDETNGGTHM</sequence>
<name>A0A1A8VZS4_PLAOA</name>
<dbReference type="SUPFAM" id="SSF47954">
    <property type="entry name" value="Cyclin-like"/>
    <property type="match status" value="1"/>
</dbReference>
<evidence type="ECO:0000313" key="3">
    <source>
        <dbReference type="Proteomes" id="UP000078546"/>
    </source>
</evidence>
<dbReference type="CDD" id="cd20558">
    <property type="entry name" value="CYCLIN_ScPCL7-like"/>
    <property type="match status" value="1"/>
</dbReference>
<dbReference type="Proteomes" id="UP000078546">
    <property type="component" value="Unassembled WGS sequence"/>
</dbReference>
<gene>
    <name evidence="2" type="ORF">POVCU1_023640</name>
    <name evidence="1" type="ORF">POVCU2_0025900</name>
</gene>
<evidence type="ECO:0000313" key="4">
    <source>
        <dbReference type="Proteomes" id="UP000078560"/>
    </source>
</evidence>
<dbReference type="GO" id="GO:0019901">
    <property type="term" value="F:protein kinase binding"/>
    <property type="evidence" value="ECO:0007669"/>
    <property type="project" value="InterPro"/>
</dbReference>
<reference evidence="3 4" key="2">
    <citation type="submission" date="2016-05" db="EMBL/GenBank/DDBJ databases">
        <authorList>
            <person name="Naeem Raeece"/>
        </authorList>
    </citation>
    <scope>NUCLEOTIDE SEQUENCE [LARGE SCALE GENOMIC DNA]</scope>
</reference>
<dbReference type="VEuPathDB" id="PlasmoDB:PocGH01_10023200"/>
<dbReference type="Proteomes" id="UP000078560">
    <property type="component" value="Unassembled WGS sequence"/>
</dbReference>
<dbReference type="EMBL" id="FLQV01000444">
    <property type="protein sequence ID" value="SBS92603.1"/>
    <property type="molecule type" value="Genomic_DNA"/>
</dbReference>
<dbReference type="Gene3D" id="1.10.472.10">
    <property type="entry name" value="Cyclin-like"/>
    <property type="match status" value="1"/>
</dbReference>
<dbReference type="PANTHER" id="PTHR15615:SF108">
    <property type="entry name" value="PROTEIN CNPPD1"/>
    <property type="match status" value="1"/>
</dbReference>
<proteinExistence type="predicted"/>
<dbReference type="InterPro" id="IPR013922">
    <property type="entry name" value="Cyclin_PHO80-like"/>
</dbReference>
<dbReference type="InterPro" id="IPR036915">
    <property type="entry name" value="Cyclin-like_sf"/>
</dbReference>
<reference evidence="1" key="1">
    <citation type="submission" date="2016-05" db="EMBL/GenBank/DDBJ databases">
        <authorList>
            <person name="Lavstsen T."/>
            <person name="Jespersen J.S."/>
        </authorList>
    </citation>
    <scope>NUCLEOTIDE SEQUENCE [LARGE SCALE GENOMIC DNA]</scope>
</reference>
<evidence type="ECO:0000313" key="2">
    <source>
        <dbReference type="EMBL" id="SBS92603.1"/>
    </source>
</evidence>
<evidence type="ECO:0000313" key="1">
    <source>
        <dbReference type="EMBL" id="SBS84397.1"/>
    </source>
</evidence>